<organism evidence="2 3">
    <name type="scientific">Shewanella algidipiscicola</name>
    <dbReference type="NCBI Taxonomy" id="614070"/>
    <lineage>
        <taxon>Bacteria</taxon>
        <taxon>Pseudomonadati</taxon>
        <taxon>Pseudomonadota</taxon>
        <taxon>Gammaproteobacteria</taxon>
        <taxon>Alteromonadales</taxon>
        <taxon>Shewanellaceae</taxon>
        <taxon>Shewanella</taxon>
    </lineage>
</organism>
<name>A0ABQ4PAI7_9GAMM</name>
<keyword evidence="1" id="KW-0175">Coiled coil</keyword>
<keyword evidence="3" id="KW-1185">Reference proteome</keyword>
<evidence type="ECO:0008006" key="4">
    <source>
        <dbReference type="Google" id="ProtNLM"/>
    </source>
</evidence>
<evidence type="ECO:0000313" key="2">
    <source>
        <dbReference type="EMBL" id="GIU44565.1"/>
    </source>
</evidence>
<reference evidence="2 3" key="1">
    <citation type="submission" date="2021-05" db="EMBL/GenBank/DDBJ databases">
        <title>Molecular characterization for Shewanella algae harboring chromosomal blaOXA-55-like strains isolated from clinical and environment sample.</title>
        <authorList>
            <person name="Ohama Y."/>
            <person name="Aoki K."/>
            <person name="Harada S."/>
            <person name="Moriya K."/>
            <person name="Ishii Y."/>
            <person name="Tateda K."/>
        </authorList>
    </citation>
    <scope>NUCLEOTIDE SEQUENCE [LARGE SCALE GENOMIC DNA]</scope>
    <source>
        <strain evidence="2 3">LMG 23746</strain>
    </source>
</reference>
<dbReference type="EMBL" id="BPFB01000009">
    <property type="protein sequence ID" value="GIU44565.1"/>
    <property type="molecule type" value="Genomic_DNA"/>
</dbReference>
<dbReference type="Proteomes" id="UP000761574">
    <property type="component" value="Unassembled WGS sequence"/>
</dbReference>
<evidence type="ECO:0000313" key="3">
    <source>
        <dbReference type="Proteomes" id="UP000761574"/>
    </source>
</evidence>
<protein>
    <recommendedName>
        <fullName evidence="4">Coiled coil domain-containing protein</fullName>
    </recommendedName>
</protein>
<feature type="coiled-coil region" evidence="1">
    <location>
        <begin position="20"/>
        <end position="47"/>
    </location>
</feature>
<accession>A0ABQ4PAI7</accession>
<proteinExistence type="predicted"/>
<gene>
    <name evidence="2" type="ORF">TUM4630_10570</name>
</gene>
<evidence type="ECO:0000256" key="1">
    <source>
        <dbReference type="SAM" id="Coils"/>
    </source>
</evidence>
<sequence>MFVNFFIAQENAMSMKQAYEKKLRAQLNEWSADIDKLKAKADKAEAEVQIEYYKKIDELRTMQRDVAHQLTELRESSDDAWEDVKAGINSAWDSLDRALKSAVNRFK</sequence>
<comment type="caution">
    <text evidence="2">The sequence shown here is derived from an EMBL/GenBank/DDBJ whole genome shotgun (WGS) entry which is preliminary data.</text>
</comment>